<gene>
    <name evidence="2" type="ORF">PCOR1329_LOCUS3081</name>
</gene>
<evidence type="ECO:0008006" key="4">
    <source>
        <dbReference type="Google" id="ProtNLM"/>
    </source>
</evidence>
<name>A0ABN9PHV3_9DINO</name>
<feature type="region of interest" description="Disordered" evidence="1">
    <location>
        <begin position="438"/>
        <end position="479"/>
    </location>
</feature>
<feature type="region of interest" description="Disordered" evidence="1">
    <location>
        <begin position="1"/>
        <end position="80"/>
    </location>
</feature>
<proteinExistence type="predicted"/>
<sequence length="479" mass="51549">MPPPSAPAPAAHCAAPWPKAAPKVAGPGPLAPGPLRPPAEERGGPEPAGCPCPAAAEGIVVPPPSREKVDQEAPEQVDEQSRRDHFEAAVHVVQHEIGSANEIRDRLGKLESSRTDEGLEVLMTFAGRLEQLKLAVQVMREAEVDMRQVGPAGTIRVTSLVDVCRALKNSSDRLEAEVEKRRIKVLELERYRKRQEAQARLDRLLAEVAEATQGAEGRLALYRFLEAESAWPDKGAALEAAEHALEECASAAEVLASKSCEMGESVEAQKMKRSPEYSLLKTKADRQHQEAQGIVKRARAARDRADEAHRAAETVDLVEAAETSVTRVREVVRLLADAASLDSEQLAGELFVVQRAVDEASASVGSAEAAVNAHPPDNLKKRVAISRSLMDSKSALRTLEREVCQARALAGQKAATEQQDAQQRSLFDAFDSNGDGFLSRRRAPRGAAALPRAGGAPGHRGDSAVTGTSEPGWRTVREL</sequence>
<feature type="compositionally biased region" description="Low complexity" evidence="1">
    <location>
        <begin position="45"/>
        <end position="58"/>
    </location>
</feature>
<keyword evidence="3" id="KW-1185">Reference proteome</keyword>
<dbReference type="EMBL" id="CAUYUJ010000781">
    <property type="protein sequence ID" value="CAK0792517.1"/>
    <property type="molecule type" value="Genomic_DNA"/>
</dbReference>
<reference evidence="2" key="1">
    <citation type="submission" date="2023-10" db="EMBL/GenBank/DDBJ databases">
        <authorList>
            <person name="Chen Y."/>
            <person name="Shah S."/>
            <person name="Dougan E. K."/>
            <person name="Thang M."/>
            <person name="Chan C."/>
        </authorList>
    </citation>
    <scope>NUCLEOTIDE SEQUENCE [LARGE SCALE GENOMIC DNA]</scope>
</reference>
<feature type="compositionally biased region" description="Low complexity" evidence="1">
    <location>
        <begin position="8"/>
        <end position="28"/>
    </location>
</feature>
<comment type="caution">
    <text evidence="2">The sequence shown here is derived from an EMBL/GenBank/DDBJ whole genome shotgun (WGS) entry which is preliminary data.</text>
</comment>
<accession>A0ABN9PHV3</accession>
<organism evidence="2 3">
    <name type="scientific">Prorocentrum cordatum</name>
    <dbReference type="NCBI Taxonomy" id="2364126"/>
    <lineage>
        <taxon>Eukaryota</taxon>
        <taxon>Sar</taxon>
        <taxon>Alveolata</taxon>
        <taxon>Dinophyceae</taxon>
        <taxon>Prorocentrales</taxon>
        <taxon>Prorocentraceae</taxon>
        <taxon>Prorocentrum</taxon>
    </lineage>
</organism>
<evidence type="ECO:0000256" key="1">
    <source>
        <dbReference type="SAM" id="MobiDB-lite"/>
    </source>
</evidence>
<protein>
    <recommendedName>
        <fullName evidence="4">EF-hand domain-containing protein</fullName>
    </recommendedName>
</protein>
<evidence type="ECO:0000313" key="3">
    <source>
        <dbReference type="Proteomes" id="UP001189429"/>
    </source>
</evidence>
<dbReference type="Proteomes" id="UP001189429">
    <property type="component" value="Unassembled WGS sequence"/>
</dbReference>
<evidence type="ECO:0000313" key="2">
    <source>
        <dbReference type="EMBL" id="CAK0792517.1"/>
    </source>
</evidence>
<feature type="compositionally biased region" description="Low complexity" evidence="1">
    <location>
        <begin position="445"/>
        <end position="454"/>
    </location>
</feature>